<name>A0A2X2D194_PSELU</name>
<sequence length="81" mass="8685">MVSQIARNNMICSAFFAGVAAVLFTTGHTSTPVAAPQAVPHIEVKAPAAKPLASHVSVEQQKAIPAQSTVDRFPRQTRWVF</sequence>
<dbReference type="EMBL" id="JADTXM010000008">
    <property type="protein sequence ID" value="MBH3439492.1"/>
    <property type="molecule type" value="Genomic_DNA"/>
</dbReference>
<dbReference type="Proteomes" id="UP000250443">
    <property type="component" value="Unassembled WGS sequence"/>
</dbReference>
<dbReference type="RefSeq" id="WP_010796562.1">
    <property type="nucleotide sequence ID" value="NZ_CP044086.1"/>
</dbReference>
<accession>A0A2X2D194</accession>
<protein>
    <submittedName>
        <fullName evidence="3">Uncharacterized protein</fullName>
    </submittedName>
</protein>
<gene>
    <name evidence="2" type="ORF">I5Q09_12460</name>
    <name evidence="1" type="ORF">IRZ65_15375</name>
    <name evidence="3" type="ORF">NCTC11842_04827</name>
</gene>
<evidence type="ECO:0000313" key="2">
    <source>
        <dbReference type="EMBL" id="MBH3439492.1"/>
    </source>
</evidence>
<dbReference type="AlphaFoldDB" id="A0A2X2D194"/>
<evidence type="ECO:0000313" key="4">
    <source>
        <dbReference type="Proteomes" id="UP000250443"/>
    </source>
</evidence>
<evidence type="ECO:0000313" key="6">
    <source>
        <dbReference type="Proteomes" id="UP000638986"/>
    </source>
</evidence>
<organism evidence="3 4">
    <name type="scientific">Pseudomonas luteola</name>
    <dbReference type="NCBI Taxonomy" id="47886"/>
    <lineage>
        <taxon>Bacteria</taxon>
        <taxon>Pseudomonadati</taxon>
        <taxon>Pseudomonadota</taxon>
        <taxon>Gammaproteobacteria</taxon>
        <taxon>Pseudomonadales</taxon>
        <taxon>Pseudomonadaceae</taxon>
        <taxon>Pseudomonas</taxon>
    </lineage>
</organism>
<dbReference type="EMBL" id="JADMCD010000008">
    <property type="protein sequence ID" value="MBF8642066.1"/>
    <property type="molecule type" value="Genomic_DNA"/>
</dbReference>
<reference evidence="3 4" key="1">
    <citation type="submission" date="2018-06" db="EMBL/GenBank/DDBJ databases">
        <authorList>
            <consortium name="Pathogen Informatics"/>
            <person name="Doyle S."/>
        </authorList>
    </citation>
    <scope>NUCLEOTIDE SEQUENCE [LARGE SCALE GENOMIC DNA]</scope>
    <source>
        <strain evidence="3 4">NCTC11842</strain>
    </source>
</reference>
<evidence type="ECO:0000313" key="3">
    <source>
        <dbReference type="EMBL" id="SPZ13084.1"/>
    </source>
</evidence>
<evidence type="ECO:0000313" key="1">
    <source>
        <dbReference type="EMBL" id="MBF8642066.1"/>
    </source>
</evidence>
<reference evidence="2 6" key="3">
    <citation type="submission" date="2020-11" db="EMBL/GenBank/DDBJ databases">
        <title>Enhanced detection system for hospital associated transmission using whole genome sequencing surveillance.</title>
        <authorList>
            <person name="Harrison L.H."/>
            <person name="Van Tyne D."/>
            <person name="Marsh J.W."/>
            <person name="Griffith M.P."/>
            <person name="Snyder D.J."/>
            <person name="Cooper V.S."/>
            <person name="Mustapha M."/>
        </authorList>
    </citation>
    <scope>NUCLEOTIDE SEQUENCE [LARGE SCALE GENOMIC DNA]</scope>
    <source>
        <strain evidence="2 6">PSB00013</strain>
    </source>
</reference>
<proteinExistence type="predicted"/>
<reference evidence="1 5" key="2">
    <citation type="submission" date="2020-10" db="EMBL/GenBank/DDBJ databases">
        <title>Genome sequences of Pseudomonas isolates.</title>
        <authorList>
            <person name="Wessels L."/>
            <person name="Reich F."/>
            <person name="Hammerl J."/>
        </authorList>
    </citation>
    <scope>NUCLEOTIDE SEQUENCE [LARGE SCALE GENOMIC DNA]</scope>
    <source>
        <strain evidence="1 5">20-MO00624-0</strain>
    </source>
</reference>
<dbReference type="EMBL" id="UAUF01000014">
    <property type="protein sequence ID" value="SPZ13084.1"/>
    <property type="molecule type" value="Genomic_DNA"/>
</dbReference>
<evidence type="ECO:0000313" key="5">
    <source>
        <dbReference type="Proteomes" id="UP000626180"/>
    </source>
</evidence>
<dbReference type="Proteomes" id="UP000638986">
    <property type="component" value="Unassembled WGS sequence"/>
</dbReference>
<keyword evidence="5" id="KW-1185">Reference proteome</keyword>
<dbReference type="Proteomes" id="UP000626180">
    <property type="component" value="Unassembled WGS sequence"/>
</dbReference>